<evidence type="ECO:0000313" key="3">
    <source>
        <dbReference type="Proteomes" id="UP000318431"/>
    </source>
</evidence>
<dbReference type="EMBL" id="VLLB01000001">
    <property type="protein sequence ID" value="TWI70043.1"/>
    <property type="molecule type" value="Genomic_DNA"/>
</dbReference>
<keyword evidence="3" id="KW-1185">Reference proteome</keyword>
<proteinExistence type="predicted"/>
<dbReference type="Proteomes" id="UP000318431">
    <property type="component" value="Unassembled WGS sequence"/>
</dbReference>
<gene>
    <name evidence="2" type="ORF">IP91_01121</name>
</gene>
<reference evidence="2 3" key="1">
    <citation type="journal article" date="2015" name="Stand. Genomic Sci.">
        <title>Genomic Encyclopedia of Bacterial and Archaeal Type Strains, Phase III: the genomes of soil and plant-associated and newly described type strains.</title>
        <authorList>
            <person name="Whitman W.B."/>
            <person name="Woyke T."/>
            <person name="Klenk H.P."/>
            <person name="Zhou Y."/>
            <person name="Lilburn T.G."/>
            <person name="Beck B.J."/>
            <person name="De Vos P."/>
            <person name="Vandamme P."/>
            <person name="Eisen J.A."/>
            <person name="Garrity G."/>
            <person name="Hugenholtz P."/>
            <person name="Kyrpides N.C."/>
        </authorList>
    </citation>
    <scope>NUCLEOTIDE SEQUENCE [LARGE SCALE GENOMIC DNA]</scope>
    <source>
        <strain evidence="2 3">CGMCC 1.10822</strain>
    </source>
</reference>
<dbReference type="RefSeq" id="WP_145647742.1">
    <property type="nucleotide sequence ID" value="NZ_VLLB01000001.1"/>
</dbReference>
<protein>
    <submittedName>
        <fullName evidence="2">Uncharacterized protein</fullName>
    </submittedName>
</protein>
<feature type="region of interest" description="Disordered" evidence="1">
    <location>
        <begin position="44"/>
        <end position="74"/>
    </location>
</feature>
<sequence>MKIDTATGHLYASRSVQSSTTARVNPASFSAALTAAAAGVSESVAQGTRQADFTSMTRQEMQDWSNDQIRSGKMSLDEGRPFMAMSMKMPVVGGTGGGLQASSDGERLDFMQKVRAGIEGALSRNDDITRQMLESAMKIMQQSQGETIGVDTRA</sequence>
<name>A0A562RMD4_9BURK</name>
<evidence type="ECO:0000313" key="2">
    <source>
        <dbReference type="EMBL" id="TWI70043.1"/>
    </source>
</evidence>
<evidence type="ECO:0000256" key="1">
    <source>
        <dbReference type="SAM" id="MobiDB-lite"/>
    </source>
</evidence>
<organism evidence="2 3">
    <name type="scientific">Pseudoduganella lurida</name>
    <dbReference type="NCBI Taxonomy" id="1036180"/>
    <lineage>
        <taxon>Bacteria</taxon>
        <taxon>Pseudomonadati</taxon>
        <taxon>Pseudomonadota</taxon>
        <taxon>Betaproteobacteria</taxon>
        <taxon>Burkholderiales</taxon>
        <taxon>Oxalobacteraceae</taxon>
        <taxon>Telluria group</taxon>
        <taxon>Pseudoduganella</taxon>
    </lineage>
</organism>
<accession>A0A562RMD4</accession>
<comment type="caution">
    <text evidence="2">The sequence shown here is derived from an EMBL/GenBank/DDBJ whole genome shotgun (WGS) entry which is preliminary data.</text>
</comment>
<dbReference type="OrthoDB" id="7472444at2"/>
<dbReference type="AlphaFoldDB" id="A0A562RMD4"/>
<feature type="compositionally biased region" description="Polar residues" evidence="1">
    <location>
        <begin position="44"/>
        <end position="69"/>
    </location>
</feature>